<keyword evidence="2" id="KW-1185">Reference proteome</keyword>
<evidence type="ECO:0000313" key="1">
    <source>
        <dbReference type="EMBL" id="CAI8596892.1"/>
    </source>
</evidence>
<proteinExistence type="predicted"/>
<gene>
    <name evidence="1" type="ORF">VFH_II056320</name>
</gene>
<sequence>MIKGKQLSMIQREYLTSRVTVAEIDKALQDIGDLKAPSADGFGAKFFKSCWHFIQADVLASVMEFFEKNRIFSPFNKIVITLIPKHDQAKGVREDSACQKHSFAITQFWLQCLPLPKFVLKKIDALCKSFIWNGTHEISRKSPVAWKKFCSPMNQGGLNVINLAVWNKVTMLKCL</sequence>
<evidence type="ECO:0000313" key="2">
    <source>
        <dbReference type="Proteomes" id="UP001157006"/>
    </source>
</evidence>
<dbReference type="AlphaFoldDB" id="A0AAV0ZJK4"/>
<accession>A0AAV0ZJK4</accession>
<dbReference type="Proteomes" id="UP001157006">
    <property type="component" value="Chromosome 2"/>
</dbReference>
<reference evidence="1 2" key="1">
    <citation type="submission" date="2023-01" db="EMBL/GenBank/DDBJ databases">
        <authorList>
            <person name="Kreplak J."/>
        </authorList>
    </citation>
    <scope>NUCLEOTIDE SEQUENCE [LARGE SCALE GENOMIC DNA]</scope>
</reference>
<name>A0AAV0ZJK4_VICFA</name>
<dbReference type="EMBL" id="OX451737">
    <property type="protein sequence ID" value="CAI8596892.1"/>
    <property type="molecule type" value="Genomic_DNA"/>
</dbReference>
<organism evidence="1 2">
    <name type="scientific">Vicia faba</name>
    <name type="common">Broad bean</name>
    <name type="synonym">Faba vulgaris</name>
    <dbReference type="NCBI Taxonomy" id="3906"/>
    <lineage>
        <taxon>Eukaryota</taxon>
        <taxon>Viridiplantae</taxon>
        <taxon>Streptophyta</taxon>
        <taxon>Embryophyta</taxon>
        <taxon>Tracheophyta</taxon>
        <taxon>Spermatophyta</taxon>
        <taxon>Magnoliopsida</taxon>
        <taxon>eudicotyledons</taxon>
        <taxon>Gunneridae</taxon>
        <taxon>Pentapetalae</taxon>
        <taxon>rosids</taxon>
        <taxon>fabids</taxon>
        <taxon>Fabales</taxon>
        <taxon>Fabaceae</taxon>
        <taxon>Papilionoideae</taxon>
        <taxon>50 kb inversion clade</taxon>
        <taxon>NPAAA clade</taxon>
        <taxon>Hologalegina</taxon>
        <taxon>IRL clade</taxon>
        <taxon>Fabeae</taxon>
        <taxon>Vicia</taxon>
    </lineage>
</organism>
<protein>
    <submittedName>
        <fullName evidence="1">Uncharacterized protein</fullName>
    </submittedName>
</protein>